<reference evidence="2 3" key="1">
    <citation type="submission" date="2014-02" db="EMBL/GenBank/DDBJ databases">
        <authorList>
            <person name="Sears C."/>
            <person name="Carroll K."/>
            <person name="Sack B.R."/>
            <person name="Qadri F."/>
            <person name="Myers L.L."/>
            <person name="Chung G.-T."/>
            <person name="Escheverria P."/>
            <person name="Fraser C.M."/>
            <person name="Sadzewicz L."/>
            <person name="Shefchek K.A."/>
            <person name="Tallon L."/>
            <person name="Das S.P."/>
            <person name="Daugherty S."/>
            <person name="Mongodin E.F."/>
        </authorList>
    </citation>
    <scope>NUCLEOTIDE SEQUENCE [LARGE SCALE GENOMIC DNA]</scope>
    <source>
        <strain evidence="2 3">2-F-2 #4</strain>
    </source>
</reference>
<accession>A0A015YI05</accession>
<organism evidence="2 3">
    <name type="scientific">Bacteroides fragilis str. 2-F-2 #4</name>
    <dbReference type="NCBI Taxonomy" id="1339280"/>
    <lineage>
        <taxon>Bacteria</taxon>
        <taxon>Pseudomonadati</taxon>
        <taxon>Bacteroidota</taxon>
        <taxon>Bacteroidia</taxon>
        <taxon>Bacteroidales</taxon>
        <taxon>Bacteroidaceae</taxon>
        <taxon>Bacteroides</taxon>
    </lineage>
</organism>
<sequence length="187" mass="21136">MKILIYCLMFSILLWLIPFSIRFLLVDPQNYQNSNSYSTPLLKKESIVEQISQEVQKGERKYVFLLILENNIKGCLLNIAGGTLCALGTIMNLAINGFYSADVLVASYRAGNTISSILSVTLPHSFELVGFWLSGAIGLYIAWNFVLFLRHVSFPTIYFCKIIFFSTTIVFFIILLAAYVEAYISIN</sequence>
<dbReference type="Pfam" id="PF01944">
    <property type="entry name" value="SpoIIM"/>
    <property type="match status" value="1"/>
</dbReference>
<dbReference type="RefSeq" id="WP_230586197.1">
    <property type="nucleotide sequence ID" value="NZ_JGDM01000013.1"/>
</dbReference>
<name>A0A015YI05_BACFG</name>
<evidence type="ECO:0000313" key="3">
    <source>
        <dbReference type="Proteomes" id="UP000022272"/>
    </source>
</evidence>
<dbReference type="InterPro" id="IPR002798">
    <property type="entry name" value="SpoIIM-like"/>
</dbReference>
<feature type="transmembrane region" description="Helical" evidence="1">
    <location>
        <begin position="5"/>
        <end position="25"/>
    </location>
</feature>
<comment type="caution">
    <text evidence="2">The sequence shown here is derived from an EMBL/GenBank/DDBJ whole genome shotgun (WGS) entry which is preliminary data.</text>
</comment>
<keyword evidence="1" id="KW-0812">Transmembrane</keyword>
<keyword evidence="1" id="KW-0472">Membrane</keyword>
<evidence type="ECO:0008006" key="4">
    <source>
        <dbReference type="Google" id="ProtNLM"/>
    </source>
</evidence>
<feature type="transmembrane region" description="Helical" evidence="1">
    <location>
        <begin position="129"/>
        <end position="149"/>
    </location>
</feature>
<protein>
    <recommendedName>
        <fullName evidence="4">Stage II sporulation protein M</fullName>
    </recommendedName>
</protein>
<dbReference type="AlphaFoldDB" id="A0A015YI05"/>
<dbReference type="EMBL" id="JGDM01000013">
    <property type="protein sequence ID" value="EXZ46085.1"/>
    <property type="molecule type" value="Genomic_DNA"/>
</dbReference>
<dbReference type="Proteomes" id="UP000022272">
    <property type="component" value="Unassembled WGS sequence"/>
</dbReference>
<gene>
    <name evidence="2" type="ORF">M076_0639</name>
</gene>
<evidence type="ECO:0000313" key="2">
    <source>
        <dbReference type="EMBL" id="EXZ46085.1"/>
    </source>
</evidence>
<proteinExistence type="predicted"/>
<evidence type="ECO:0000256" key="1">
    <source>
        <dbReference type="SAM" id="Phobius"/>
    </source>
</evidence>
<keyword evidence="1" id="KW-1133">Transmembrane helix</keyword>
<dbReference type="PATRIC" id="fig|1339280.3.peg.619"/>
<feature type="transmembrane region" description="Helical" evidence="1">
    <location>
        <begin position="156"/>
        <end position="180"/>
    </location>
</feature>